<reference evidence="2 3" key="1">
    <citation type="submission" date="2013-11" db="EMBL/GenBank/DDBJ databases">
        <title>Genome sequencing of Stegodyphus mimosarum.</title>
        <authorList>
            <person name="Bechsgaard J."/>
        </authorList>
    </citation>
    <scope>NUCLEOTIDE SEQUENCE [LARGE SCALE GENOMIC DNA]</scope>
</reference>
<feature type="chain" id="PRO_5001829546" description="Secreted protein" evidence="1">
    <location>
        <begin position="23"/>
        <end position="95"/>
    </location>
</feature>
<accession>A0A087TDG9</accession>
<name>A0A087TDG9_STEMI</name>
<evidence type="ECO:0000313" key="3">
    <source>
        <dbReference type="Proteomes" id="UP000054359"/>
    </source>
</evidence>
<keyword evidence="1" id="KW-0732">Signal</keyword>
<dbReference type="Proteomes" id="UP000054359">
    <property type="component" value="Unassembled WGS sequence"/>
</dbReference>
<feature type="signal peptide" evidence="1">
    <location>
        <begin position="1"/>
        <end position="22"/>
    </location>
</feature>
<evidence type="ECO:0000256" key="1">
    <source>
        <dbReference type="SAM" id="SignalP"/>
    </source>
</evidence>
<sequence length="95" mass="11239">MAIMIWVKFYLITFSILQYNHFQISCAEVSYFARFQRPATSTITTKFATSMAYICYNSTTRSFFFGCLLHPFDIASFFHILLPRDELLLSFQFIF</sequence>
<gene>
    <name evidence="2" type="ORF">X975_06203</name>
</gene>
<organism evidence="2 3">
    <name type="scientific">Stegodyphus mimosarum</name>
    <name type="common">African social velvet spider</name>
    <dbReference type="NCBI Taxonomy" id="407821"/>
    <lineage>
        <taxon>Eukaryota</taxon>
        <taxon>Metazoa</taxon>
        <taxon>Ecdysozoa</taxon>
        <taxon>Arthropoda</taxon>
        <taxon>Chelicerata</taxon>
        <taxon>Arachnida</taxon>
        <taxon>Araneae</taxon>
        <taxon>Araneomorphae</taxon>
        <taxon>Entelegynae</taxon>
        <taxon>Eresoidea</taxon>
        <taxon>Eresidae</taxon>
        <taxon>Stegodyphus</taxon>
    </lineage>
</organism>
<evidence type="ECO:0008006" key="4">
    <source>
        <dbReference type="Google" id="ProtNLM"/>
    </source>
</evidence>
<dbReference type="EMBL" id="KK114726">
    <property type="protein sequence ID" value="KFM63158.1"/>
    <property type="molecule type" value="Genomic_DNA"/>
</dbReference>
<dbReference type="AlphaFoldDB" id="A0A087TDG9"/>
<evidence type="ECO:0000313" key="2">
    <source>
        <dbReference type="EMBL" id="KFM63158.1"/>
    </source>
</evidence>
<protein>
    <recommendedName>
        <fullName evidence="4">Secreted protein</fullName>
    </recommendedName>
</protein>
<proteinExistence type="predicted"/>
<keyword evidence="3" id="KW-1185">Reference proteome</keyword>
<feature type="non-terminal residue" evidence="2">
    <location>
        <position position="95"/>
    </location>
</feature>